<protein>
    <recommendedName>
        <fullName evidence="5">VDE lipocalin domain-containing protein</fullName>
    </recommendedName>
</protein>
<feature type="chain" id="PRO_5045823582" description="VDE lipocalin domain-containing protein" evidence="2">
    <location>
        <begin position="21"/>
        <end position="246"/>
    </location>
</feature>
<dbReference type="InterPro" id="IPR012674">
    <property type="entry name" value="Calycin"/>
</dbReference>
<dbReference type="Gene3D" id="2.40.128.20">
    <property type="match status" value="1"/>
</dbReference>
<reference evidence="3 4" key="1">
    <citation type="submission" date="2023-09" db="EMBL/GenBank/DDBJ databases">
        <title>Nesidiocoris tenuis whole genome shotgun sequence.</title>
        <authorList>
            <person name="Shibata T."/>
            <person name="Shimoda M."/>
            <person name="Kobayashi T."/>
            <person name="Uehara T."/>
        </authorList>
    </citation>
    <scope>NUCLEOTIDE SEQUENCE [LARGE SCALE GENOMIC DNA]</scope>
    <source>
        <strain evidence="3 4">Japan</strain>
    </source>
</reference>
<organism evidence="3 4">
    <name type="scientific">Nesidiocoris tenuis</name>
    <dbReference type="NCBI Taxonomy" id="355587"/>
    <lineage>
        <taxon>Eukaryota</taxon>
        <taxon>Metazoa</taxon>
        <taxon>Ecdysozoa</taxon>
        <taxon>Arthropoda</taxon>
        <taxon>Hexapoda</taxon>
        <taxon>Insecta</taxon>
        <taxon>Pterygota</taxon>
        <taxon>Neoptera</taxon>
        <taxon>Paraneoptera</taxon>
        <taxon>Hemiptera</taxon>
        <taxon>Heteroptera</taxon>
        <taxon>Panheteroptera</taxon>
        <taxon>Cimicomorpha</taxon>
        <taxon>Miridae</taxon>
        <taxon>Dicyphina</taxon>
        <taxon>Nesidiocoris</taxon>
    </lineage>
</organism>
<evidence type="ECO:0000313" key="3">
    <source>
        <dbReference type="EMBL" id="BES91990.1"/>
    </source>
</evidence>
<keyword evidence="2" id="KW-0732">Signal</keyword>
<dbReference type="CDD" id="cd00301">
    <property type="entry name" value="lipocalin_FABP"/>
    <property type="match status" value="1"/>
</dbReference>
<evidence type="ECO:0000313" key="4">
    <source>
        <dbReference type="Proteomes" id="UP001307889"/>
    </source>
</evidence>
<dbReference type="EMBL" id="AP028911">
    <property type="protein sequence ID" value="BES91990.1"/>
    <property type="molecule type" value="Genomic_DNA"/>
</dbReference>
<feature type="signal peptide" evidence="2">
    <location>
        <begin position="1"/>
        <end position="20"/>
    </location>
</feature>
<dbReference type="Proteomes" id="UP001307889">
    <property type="component" value="Chromosome 3"/>
</dbReference>
<keyword evidence="4" id="KW-1185">Reference proteome</keyword>
<gene>
    <name evidence="3" type="ORF">NTJ_04798</name>
</gene>
<dbReference type="SUPFAM" id="SSF50814">
    <property type="entry name" value="Lipocalins"/>
    <property type="match status" value="1"/>
</dbReference>
<name>A0ABN7AIA2_9HEMI</name>
<dbReference type="PANTHER" id="PTHR10612">
    <property type="entry name" value="APOLIPOPROTEIN D"/>
    <property type="match status" value="1"/>
</dbReference>
<proteinExistence type="predicted"/>
<evidence type="ECO:0000256" key="2">
    <source>
        <dbReference type="SAM" id="SignalP"/>
    </source>
</evidence>
<feature type="compositionally biased region" description="Basic residues" evidence="1">
    <location>
        <begin position="225"/>
        <end position="246"/>
    </location>
</feature>
<dbReference type="PROSITE" id="PS51257">
    <property type="entry name" value="PROKAR_LIPOPROTEIN"/>
    <property type="match status" value="1"/>
</dbReference>
<feature type="region of interest" description="Disordered" evidence="1">
    <location>
        <begin position="208"/>
        <end position="246"/>
    </location>
</feature>
<evidence type="ECO:0000256" key="1">
    <source>
        <dbReference type="SAM" id="MobiDB-lite"/>
    </source>
</evidence>
<sequence>MVKYCSALLVVISILACSSGYGKKEDKSLCPHVKGARNFDLESIVGSWYVIQYYATSEEDIIYRCMRASFSHGTESTENSSDGSDWKTPQHLIDLNVTYSFVDDPDNEQLTGNITYSIPDPSKPSHWIHSEPPFLETYNTYILDSDNNEWALLLNCAEKPKSPRYLTSLMMSRNPTLAPAVISFLRDKLPKYDVTLDYMFEMKQEGCDDPSRQLHYASSAVQPTKAKKVKHPLKRKTRSKNSYKRH</sequence>
<dbReference type="PANTHER" id="PTHR10612:SF11">
    <property type="entry name" value="KARL, ISOFORM A"/>
    <property type="match status" value="1"/>
</dbReference>
<evidence type="ECO:0008006" key="5">
    <source>
        <dbReference type="Google" id="ProtNLM"/>
    </source>
</evidence>
<accession>A0ABN7AIA2</accession>